<feature type="domain" description="Beta-lactamase-related" evidence="1">
    <location>
        <begin position="66"/>
        <end position="403"/>
    </location>
</feature>
<evidence type="ECO:0000259" key="1">
    <source>
        <dbReference type="Pfam" id="PF00144"/>
    </source>
</evidence>
<proteinExistence type="predicted"/>
<accession>A0A7I9V9L7</accession>
<dbReference type="SUPFAM" id="SSF56601">
    <property type="entry name" value="beta-lactamase/transpeptidase-like"/>
    <property type="match status" value="1"/>
</dbReference>
<dbReference type="EMBL" id="BJOV01000005">
    <property type="protein sequence ID" value="GEE02015.1"/>
    <property type="molecule type" value="Genomic_DNA"/>
</dbReference>
<organism evidence="2 3">
    <name type="scientific">Gordonia spumicola</name>
    <dbReference type="NCBI Taxonomy" id="589161"/>
    <lineage>
        <taxon>Bacteria</taxon>
        <taxon>Bacillati</taxon>
        <taxon>Actinomycetota</taxon>
        <taxon>Actinomycetes</taxon>
        <taxon>Mycobacteriales</taxon>
        <taxon>Gordoniaceae</taxon>
        <taxon>Gordonia</taxon>
    </lineage>
</organism>
<protein>
    <submittedName>
        <fullName evidence="2">Putative lipase LipE</fullName>
    </submittedName>
</protein>
<reference evidence="3" key="1">
    <citation type="submission" date="2019-06" db="EMBL/GenBank/DDBJ databases">
        <title>Gordonia isolated from sludge of a wastewater treatment plant.</title>
        <authorList>
            <person name="Tamura T."/>
            <person name="Aoyama K."/>
            <person name="Kang Y."/>
            <person name="Saito S."/>
            <person name="Akiyama N."/>
            <person name="Yazawa K."/>
            <person name="Gonoi T."/>
            <person name="Mikami Y."/>
        </authorList>
    </citation>
    <scope>NUCLEOTIDE SEQUENCE [LARGE SCALE GENOMIC DNA]</scope>
    <source>
        <strain evidence="3">NBRC 107696</strain>
    </source>
</reference>
<dbReference type="PANTHER" id="PTHR43283">
    <property type="entry name" value="BETA-LACTAMASE-RELATED"/>
    <property type="match status" value="1"/>
</dbReference>
<keyword evidence="3" id="KW-1185">Reference proteome</keyword>
<dbReference type="RefSeq" id="WP_161895787.1">
    <property type="nucleotide sequence ID" value="NZ_BJOV01000005.1"/>
</dbReference>
<name>A0A7I9V9L7_9ACTN</name>
<gene>
    <name evidence="2" type="ORF">nbrc107696_24610</name>
</gene>
<dbReference type="Pfam" id="PF00144">
    <property type="entry name" value="Beta-lactamase"/>
    <property type="match status" value="1"/>
</dbReference>
<evidence type="ECO:0000313" key="3">
    <source>
        <dbReference type="Proteomes" id="UP000444960"/>
    </source>
</evidence>
<dbReference type="InterPro" id="IPR012338">
    <property type="entry name" value="Beta-lactam/transpept-like"/>
</dbReference>
<dbReference type="Proteomes" id="UP000444960">
    <property type="component" value="Unassembled WGS sequence"/>
</dbReference>
<evidence type="ECO:0000313" key="2">
    <source>
        <dbReference type="EMBL" id="GEE02015.1"/>
    </source>
</evidence>
<dbReference type="AlphaFoldDB" id="A0A7I9V9L7"/>
<sequence length="414" mass="44636">MFYFDNDPSARGRTSTPRGRIHLPDSLDADALAARTWIGDDEEPVDRAAATRVWDAARHWYSGGTQPAVQVCARHRGRIVVDRAIGYGRTPVDGVTGDTPFCLYSASKVIAAVAVWRLIDHGRLRLDDRIADLIPGYGTRGKSSTTVDHVLTHRAGVPFAVAGLDDPARADDREHVRAALSRLWAVHPPGLMHVYHALTWGPLVREIVETASGRPIREYVADEITGPLGLTWTNFGVNPDQLIDVAHSHVTGPPVAAPIDLAFGLSTGRSLADTIAASNTAEFLTSAVPSSSGVSTARELSRFAEMLLRGGEGVVRPETLRRARRQRRVLRPDVATSGSPLRWGTGFMLGSNYFGPFGRRAPHAFGHTGLTQIAMWADPARDLAVAVISSGKPLGDADGRYRALIDTIAASFAP</sequence>
<dbReference type="InterPro" id="IPR050789">
    <property type="entry name" value="Diverse_Enzym_Activities"/>
</dbReference>
<dbReference type="PANTHER" id="PTHR43283:SF3">
    <property type="entry name" value="BETA-LACTAMASE FAMILY PROTEIN (AFU_ORTHOLOGUE AFUA_5G07500)"/>
    <property type="match status" value="1"/>
</dbReference>
<dbReference type="OrthoDB" id="9809635at2"/>
<dbReference type="Gene3D" id="3.40.710.10">
    <property type="entry name" value="DD-peptidase/beta-lactamase superfamily"/>
    <property type="match status" value="1"/>
</dbReference>
<dbReference type="InterPro" id="IPR001466">
    <property type="entry name" value="Beta-lactam-related"/>
</dbReference>
<comment type="caution">
    <text evidence="2">The sequence shown here is derived from an EMBL/GenBank/DDBJ whole genome shotgun (WGS) entry which is preliminary data.</text>
</comment>